<gene>
    <name evidence="2" type="ORF">GCM10010412_087980</name>
</gene>
<feature type="domain" description="Aminotransferase class V" evidence="1">
    <location>
        <begin position="83"/>
        <end position="447"/>
    </location>
</feature>
<dbReference type="InterPro" id="IPR015422">
    <property type="entry name" value="PyrdxlP-dep_Trfase_small"/>
</dbReference>
<accession>A0ABP6FNZ7</accession>
<keyword evidence="2" id="KW-0032">Aminotransferase</keyword>
<reference evidence="3" key="1">
    <citation type="journal article" date="2019" name="Int. J. Syst. Evol. Microbiol.">
        <title>The Global Catalogue of Microorganisms (GCM) 10K type strain sequencing project: providing services to taxonomists for standard genome sequencing and annotation.</title>
        <authorList>
            <consortium name="The Broad Institute Genomics Platform"/>
            <consortium name="The Broad Institute Genome Sequencing Center for Infectious Disease"/>
            <person name="Wu L."/>
            <person name="Ma J."/>
        </authorList>
    </citation>
    <scope>NUCLEOTIDE SEQUENCE [LARGE SCALE GENOMIC DNA]</scope>
    <source>
        <strain evidence="3">JCM 6835</strain>
    </source>
</reference>
<evidence type="ECO:0000313" key="3">
    <source>
        <dbReference type="Proteomes" id="UP001501666"/>
    </source>
</evidence>
<proteinExistence type="predicted"/>
<evidence type="ECO:0000313" key="2">
    <source>
        <dbReference type="EMBL" id="GAA2695280.1"/>
    </source>
</evidence>
<dbReference type="GO" id="GO:0008483">
    <property type="term" value="F:transaminase activity"/>
    <property type="evidence" value="ECO:0007669"/>
    <property type="project" value="UniProtKB-KW"/>
</dbReference>
<keyword evidence="2" id="KW-0808">Transferase</keyword>
<name>A0ABP6FNZ7_9ACTN</name>
<comment type="caution">
    <text evidence="2">The sequence shown here is derived from an EMBL/GenBank/DDBJ whole genome shotgun (WGS) entry which is preliminary data.</text>
</comment>
<dbReference type="EMBL" id="BAAATE010000040">
    <property type="protein sequence ID" value="GAA2695280.1"/>
    <property type="molecule type" value="Genomic_DNA"/>
</dbReference>
<keyword evidence="3" id="KW-1185">Reference proteome</keyword>
<evidence type="ECO:0000259" key="1">
    <source>
        <dbReference type="Pfam" id="PF00266"/>
    </source>
</evidence>
<dbReference type="InterPro" id="IPR015421">
    <property type="entry name" value="PyrdxlP-dep_Trfase_major"/>
</dbReference>
<sequence length="464" mass="50440">MAIACDTVAGPTWKRRISSRLLGRRSPGASRSIISRILVVNSAELLLSDMRNDNSASRISPESLLDVAALRADTPGAGNVVHFNNAGCGLLAAPVLAAMVDHLRLEASIGGYEASAARAEQVREFYAETAALINCAPENIAFAGSATHAFSTALSAIPFEAGDVILTTRNDFISNQIAFLSLGKRFGVRTVHAPDLPEGGVDVEAMARLMREHRPRLVAATHIPTNSGLVQPVAEIGRHCRELDLLYLVDACQSVGQYPIDVAEIGCDLLTATCRKFLRGPRGSGFLYVSDRVLRAGYEPLFIDMYGARWVEPGRYQPVETAARFEDWEFPYAIVLGCAAAARYARQVGMDAIARRTPALAAGLRDRLADLPGVRVLDHGRQLGALVTFAIDGWQPEPFKAAMDARRINSALSYRHFAQFDFGDKDIDWCLRLSPHYYNTEQEVDQVVAAVADLSLAGGSRDDR</sequence>
<dbReference type="PANTHER" id="PTHR43586:SF24">
    <property type="entry name" value="BLR4730 PROTEIN"/>
    <property type="match status" value="1"/>
</dbReference>
<dbReference type="SUPFAM" id="SSF53383">
    <property type="entry name" value="PLP-dependent transferases"/>
    <property type="match status" value="1"/>
</dbReference>
<dbReference type="InterPro" id="IPR000192">
    <property type="entry name" value="Aminotrans_V_dom"/>
</dbReference>
<dbReference type="Pfam" id="PF00266">
    <property type="entry name" value="Aminotran_5"/>
    <property type="match status" value="1"/>
</dbReference>
<dbReference type="Proteomes" id="UP001501666">
    <property type="component" value="Unassembled WGS sequence"/>
</dbReference>
<dbReference type="PANTHER" id="PTHR43586">
    <property type="entry name" value="CYSTEINE DESULFURASE"/>
    <property type="match status" value="1"/>
</dbReference>
<dbReference type="Gene3D" id="3.40.640.10">
    <property type="entry name" value="Type I PLP-dependent aspartate aminotransferase-like (Major domain)"/>
    <property type="match status" value="1"/>
</dbReference>
<dbReference type="Gene3D" id="3.90.1150.10">
    <property type="entry name" value="Aspartate Aminotransferase, domain 1"/>
    <property type="match status" value="1"/>
</dbReference>
<protein>
    <submittedName>
        <fullName evidence="2">Aminotransferase class V-fold PLP-dependent enzyme</fullName>
    </submittedName>
</protein>
<dbReference type="InterPro" id="IPR015424">
    <property type="entry name" value="PyrdxlP-dep_Trfase"/>
</dbReference>
<organism evidence="2 3">
    <name type="scientific">Nonomuraea recticatena</name>
    <dbReference type="NCBI Taxonomy" id="46178"/>
    <lineage>
        <taxon>Bacteria</taxon>
        <taxon>Bacillati</taxon>
        <taxon>Actinomycetota</taxon>
        <taxon>Actinomycetes</taxon>
        <taxon>Streptosporangiales</taxon>
        <taxon>Streptosporangiaceae</taxon>
        <taxon>Nonomuraea</taxon>
    </lineage>
</organism>